<gene>
    <name evidence="2" type="ORF">EF806_00685</name>
</gene>
<dbReference type="Pfam" id="PF02036">
    <property type="entry name" value="SCP2"/>
    <property type="match status" value="1"/>
</dbReference>
<dbReference type="SUPFAM" id="SSF55718">
    <property type="entry name" value="SCP-like"/>
    <property type="match status" value="1"/>
</dbReference>
<proteinExistence type="predicted"/>
<reference evidence="2 3" key="1">
    <citation type="journal article" date="2019" name="Nat. Microbiol.">
        <title>Wide diversity of methane and short-chain alkane metabolisms in uncultured archaea.</title>
        <authorList>
            <person name="Borrel G."/>
            <person name="Adam P.S."/>
            <person name="McKay L.J."/>
            <person name="Chen L.X."/>
            <person name="Sierra-Garcia I.N."/>
            <person name="Sieber C.M."/>
            <person name="Letourneur Q."/>
            <person name="Ghozlane A."/>
            <person name="Andersen G.L."/>
            <person name="Li W.J."/>
            <person name="Hallam S.J."/>
            <person name="Muyzer G."/>
            <person name="de Oliveira V.M."/>
            <person name="Inskeep W.P."/>
            <person name="Banfield J.F."/>
            <person name="Gribaldo S."/>
        </authorList>
    </citation>
    <scope>NUCLEOTIDE SEQUENCE [LARGE SCALE GENOMIC DNA]</scope>
    <source>
        <strain evidence="2">NM1a</strain>
    </source>
</reference>
<evidence type="ECO:0000313" key="2">
    <source>
        <dbReference type="EMBL" id="RZN65443.1"/>
    </source>
</evidence>
<evidence type="ECO:0000313" key="3">
    <source>
        <dbReference type="Proteomes" id="UP000317158"/>
    </source>
</evidence>
<dbReference type="Gene3D" id="3.30.1050.10">
    <property type="entry name" value="SCP2 sterol-binding domain"/>
    <property type="match status" value="1"/>
</dbReference>
<feature type="domain" description="SCP2" evidence="1">
    <location>
        <begin position="12"/>
        <end position="110"/>
    </location>
</feature>
<sequence>MFQIDKIPLELLEKLPEDLPEDLKVAKDKIQNLLNDLGHGNTLYAFIGLKNGACTAAHPIKNPDEVDVGFVLMGHYNQWKKLAKAESDATKLILTRKMKLKGKMSTIMKYIKSKVLMGKIASEFQTEFPDEIALEFLGQKSS</sequence>
<evidence type="ECO:0000259" key="1">
    <source>
        <dbReference type="Pfam" id="PF02036"/>
    </source>
</evidence>
<protein>
    <recommendedName>
        <fullName evidence="1">SCP2 domain-containing protein</fullName>
    </recommendedName>
</protein>
<organism evidence="2 3">
    <name type="scientific">Methanoliparum thermophilum</name>
    <dbReference type="NCBI Taxonomy" id="2491083"/>
    <lineage>
        <taxon>Archaea</taxon>
        <taxon>Methanobacteriati</taxon>
        <taxon>Methanobacteriota</taxon>
        <taxon>Candidatus Methanoliparia</taxon>
        <taxon>Candidatus Methanoliparales</taxon>
        <taxon>Candidatus Methanoliparaceae</taxon>
        <taxon>Candidatus Methanoliparum</taxon>
    </lineage>
</organism>
<dbReference type="InterPro" id="IPR003033">
    <property type="entry name" value="SCP2_sterol-bd_dom"/>
</dbReference>
<dbReference type="InterPro" id="IPR036527">
    <property type="entry name" value="SCP2_sterol-bd_dom_sf"/>
</dbReference>
<accession>A0A520KTM6</accession>
<dbReference type="Proteomes" id="UP000317158">
    <property type="component" value="Unassembled WGS sequence"/>
</dbReference>
<comment type="caution">
    <text evidence="2">The sequence shown here is derived from an EMBL/GenBank/DDBJ whole genome shotgun (WGS) entry which is preliminary data.</text>
</comment>
<name>A0A520KTM6_METT2</name>
<dbReference type="EMBL" id="RXIF01000002">
    <property type="protein sequence ID" value="RZN65443.1"/>
    <property type="molecule type" value="Genomic_DNA"/>
</dbReference>
<dbReference type="AlphaFoldDB" id="A0A520KTM6"/>